<protein>
    <submittedName>
        <fullName evidence="1">Outer membrane insertion signal domain protein</fullName>
    </submittedName>
</protein>
<evidence type="ECO:0000313" key="1">
    <source>
        <dbReference type="EMBL" id="EDN84082.1"/>
    </source>
</evidence>
<reference evidence="1 2" key="2">
    <citation type="submission" date="2007-05" db="EMBL/GenBank/DDBJ databases">
        <title>Draft genome sequence of Bifidobacterium adolescentis (L2-32).</title>
        <authorList>
            <person name="Sudarsanam P."/>
            <person name="Ley R."/>
            <person name="Guruge J."/>
            <person name="Turnbaugh P.J."/>
            <person name="Mahowald M."/>
            <person name="Liep D."/>
            <person name="Gordon J."/>
        </authorList>
    </citation>
    <scope>NUCLEOTIDE SEQUENCE [LARGE SCALE GENOMIC DNA]</scope>
    <source>
        <strain evidence="1 2">L2-32</strain>
    </source>
</reference>
<name>A7A599_BIFAD</name>
<dbReference type="AlphaFoldDB" id="A7A599"/>
<reference evidence="1 2" key="1">
    <citation type="submission" date="2007-04" db="EMBL/GenBank/DDBJ databases">
        <authorList>
            <person name="Fulton L."/>
            <person name="Clifton S."/>
            <person name="Fulton B."/>
            <person name="Xu J."/>
            <person name="Minx P."/>
            <person name="Pepin K.H."/>
            <person name="Johnson M."/>
            <person name="Thiruvilangam P."/>
            <person name="Bhonagiri V."/>
            <person name="Nash W.E."/>
            <person name="Mardis E.R."/>
            <person name="Wilson R.K."/>
        </authorList>
    </citation>
    <scope>NUCLEOTIDE SEQUENCE [LARGE SCALE GENOMIC DNA]</scope>
    <source>
        <strain evidence="1 2">L2-32</strain>
    </source>
</reference>
<sequence>MPIYQQVGRKDMEEMGYRNFNAIRQLGQMGKFSKMRADGTLSTSNSALLLLTYMASVTYDWDTERNCPTPDAKAKGYPCRYYKRGAETFAYDYGKLGISPEQAMSEDAQEYIEKRKGAANQEFKRSITTLKDWGVIKQLEHAKNGKPAGYLLLLGDDEENRAVEQWARQCLGLPMVW</sequence>
<organism evidence="1 2">
    <name type="scientific">Bifidobacterium adolescentis L2-32</name>
    <dbReference type="NCBI Taxonomy" id="411481"/>
    <lineage>
        <taxon>Bacteria</taxon>
        <taxon>Bacillati</taxon>
        <taxon>Actinomycetota</taxon>
        <taxon>Actinomycetes</taxon>
        <taxon>Bifidobacteriales</taxon>
        <taxon>Bifidobacteriaceae</taxon>
        <taxon>Bifidobacterium</taxon>
    </lineage>
</organism>
<gene>
    <name evidence="1" type="ORF">BIFADO_01015</name>
</gene>
<dbReference type="Proteomes" id="UP000003773">
    <property type="component" value="Unassembled WGS sequence"/>
</dbReference>
<accession>A7A599</accession>
<dbReference type="HOGENOM" id="CLU_115286_0_0_11"/>
<dbReference type="EMBL" id="AAXD02000018">
    <property type="protein sequence ID" value="EDN84082.1"/>
    <property type="molecule type" value="Genomic_DNA"/>
</dbReference>
<proteinExistence type="predicted"/>
<comment type="caution">
    <text evidence="1">The sequence shown here is derived from an EMBL/GenBank/DDBJ whole genome shotgun (WGS) entry which is preliminary data.</text>
</comment>
<evidence type="ECO:0000313" key="2">
    <source>
        <dbReference type="Proteomes" id="UP000003773"/>
    </source>
</evidence>